<dbReference type="InterPro" id="IPR050922">
    <property type="entry name" value="LytR/CpsA/Psr_CW_biosynth"/>
</dbReference>
<evidence type="ECO:0000256" key="2">
    <source>
        <dbReference type="SAM" id="MobiDB-lite"/>
    </source>
</evidence>
<evidence type="ECO:0000256" key="3">
    <source>
        <dbReference type="SAM" id="Phobius"/>
    </source>
</evidence>
<dbReference type="Proteomes" id="UP000199086">
    <property type="component" value="Unassembled WGS sequence"/>
</dbReference>
<keyword evidence="3" id="KW-1133">Transmembrane helix</keyword>
<name>A0A1G6H4I2_9ACTN</name>
<comment type="similarity">
    <text evidence="1">Belongs to the LytR/CpsA/Psr (LCP) family.</text>
</comment>
<dbReference type="AlphaFoldDB" id="A0A1G6H4I2"/>
<proteinExistence type="inferred from homology"/>
<keyword evidence="3" id="KW-0472">Membrane</keyword>
<dbReference type="STRING" id="1577474.GA0111570_106178"/>
<dbReference type="Gene3D" id="3.40.630.190">
    <property type="entry name" value="LCP protein"/>
    <property type="match status" value="1"/>
</dbReference>
<dbReference type="NCBIfam" id="TIGR00350">
    <property type="entry name" value="lytR_cpsA_psr"/>
    <property type="match status" value="1"/>
</dbReference>
<organism evidence="5 6">
    <name type="scientific">Raineyella antarctica</name>
    <dbReference type="NCBI Taxonomy" id="1577474"/>
    <lineage>
        <taxon>Bacteria</taxon>
        <taxon>Bacillati</taxon>
        <taxon>Actinomycetota</taxon>
        <taxon>Actinomycetes</taxon>
        <taxon>Propionibacteriales</taxon>
        <taxon>Propionibacteriaceae</taxon>
        <taxon>Raineyella</taxon>
    </lineage>
</organism>
<gene>
    <name evidence="5" type="ORF">GA0111570_106178</name>
</gene>
<evidence type="ECO:0000313" key="5">
    <source>
        <dbReference type="EMBL" id="SDB89081.1"/>
    </source>
</evidence>
<dbReference type="EMBL" id="FMYF01000006">
    <property type="protein sequence ID" value="SDB89081.1"/>
    <property type="molecule type" value="Genomic_DNA"/>
</dbReference>
<feature type="compositionally biased region" description="Basic and acidic residues" evidence="2">
    <location>
        <begin position="420"/>
        <end position="433"/>
    </location>
</feature>
<accession>A0A1G6H4I2</accession>
<evidence type="ECO:0000256" key="1">
    <source>
        <dbReference type="ARBA" id="ARBA00006068"/>
    </source>
</evidence>
<feature type="transmembrane region" description="Helical" evidence="3">
    <location>
        <begin position="34"/>
        <end position="57"/>
    </location>
</feature>
<feature type="region of interest" description="Disordered" evidence="2">
    <location>
        <begin position="420"/>
        <end position="498"/>
    </location>
</feature>
<dbReference type="PANTHER" id="PTHR33392">
    <property type="entry name" value="POLYISOPRENYL-TEICHOIC ACID--PEPTIDOGLYCAN TEICHOIC ACID TRANSFERASE TAGU"/>
    <property type="match status" value="1"/>
</dbReference>
<dbReference type="InterPro" id="IPR004474">
    <property type="entry name" value="LytR_CpsA_psr"/>
</dbReference>
<keyword evidence="6" id="KW-1185">Reference proteome</keyword>
<protein>
    <submittedName>
        <fullName evidence="5">Cell envelope-related function transcriptional attenuator common domain-containing protein</fullName>
    </submittedName>
</protein>
<sequence length="508" mass="52875">MRRGVGLLLLSAIAPGSAQLAVGHRRVGRLALRIWGAVLGLGLLLALIGLLSWSALVTVVANPLVLALLVVVLVGGALGWIVLFIDAWRLSYPPGMDRRHRQVFAAVTLALVVLVGSSYGLGARAAVSSTRTLGAVFTGGGSARATDGRVNVLLLGADAGQSRVGLRPDSITVASVDVRTGRTVLFSLPRNLEDVPFPEDSPMHERYPDGFSCPDHSCLLNAVYTTATQAAEQDPKVYKGVADPGAQATKEAVEATTGLTINYYAMVDMAGFSGLVDALGGITLDITRDVPIGGGSSPILGWIRAGQGVHLDGYHALWFARSREGSNDFERMQRQKCVMAAVLHQADPVTMVAKFDELATAGGRIVVTDVPRSDVGRLSDLALKSRALPITSVSFVPPLVYPGNPKFDVVRTTVKDHIRTAEDLDRQAQRDHTSAAASTAPRTTAPAAAPVAAASTAPNSTAPAPVAPTRTSGAPEQTKAAAAKAGAPASTAPETDDLDVICRVASAG</sequence>
<feature type="compositionally biased region" description="Low complexity" evidence="2">
    <location>
        <begin position="434"/>
        <end position="493"/>
    </location>
</feature>
<feature type="domain" description="Cell envelope-related transcriptional attenuator" evidence="4">
    <location>
        <begin position="167"/>
        <end position="346"/>
    </location>
</feature>
<evidence type="ECO:0000259" key="4">
    <source>
        <dbReference type="Pfam" id="PF03816"/>
    </source>
</evidence>
<reference evidence="5 6" key="1">
    <citation type="submission" date="2016-06" db="EMBL/GenBank/DDBJ databases">
        <authorList>
            <person name="Olsen C.W."/>
            <person name="Carey S."/>
            <person name="Hinshaw L."/>
            <person name="Karasin A.I."/>
        </authorList>
    </citation>
    <scope>NUCLEOTIDE SEQUENCE [LARGE SCALE GENOMIC DNA]</scope>
    <source>
        <strain evidence="5 6">LZ-22</strain>
    </source>
</reference>
<keyword evidence="3" id="KW-0812">Transmembrane</keyword>
<feature type="transmembrane region" description="Helical" evidence="3">
    <location>
        <begin position="103"/>
        <end position="121"/>
    </location>
</feature>
<dbReference type="Pfam" id="PF03816">
    <property type="entry name" value="LytR_cpsA_psr"/>
    <property type="match status" value="1"/>
</dbReference>
<dbReference type="PANTHER" id="PTHR33392:SF6">
    <property type="entry name" value="POLYISOPRENYL-TEICHOIC ACID--PEPTIDOGLYCAN TEICHOIC ACID TRANSFERASE TAGU"/>
    <property type="match status" value="1"/>
</dbReference>
<evidence type="ECO:0000313" key="6">
    <source>
        <dbReference type="Proteomes" id="UP000199086"/>
    </source>
</evidence>
<feature type="transmembrane region" description="Helical" evidence="3">
    <location>
        <begin position="64"/>
        <end position="83"/>
    </location>
</feature>